<dbReference type="PROSITE" id="PS51542">
    <property type="entry name" value="FYRN"/>
    <property type="match status" value="1"/>
</dbReference>
<dbReference type="KEGG" id="rsz:108833771"/>
<dbReference type="Gene3D" id="3.30.160.360">
    <property type="match status" value="1"/>
</dbReference>
<feature type="region of interest" description="Disordered" evidence="3">
    <location>
        <begin position="271"/>
        <end position="305"/>
    </location>
</feature>
<feature type="region of interest" description="Disordered" evidence="3">
    <location>
        <begin position="661"/>
        <end position="753"/>
    </location>
</feature>
<dbReference type="InterPro" id="IPR003889">
    <property type="entry name" value="FYrich_C"/>
</dbReference>
<feature type="compositionally biased region" description="Polar residues" evidence="3">
    <location>
        <begin position="271"/>
        <end position="286"/>
    </location>
</feature>
<dbReference type="InterPro" id="IPR003888">
    <property type="entry name" value="FYrich_N"/>
</dbReference>
<evidence type="ECO:0000256" key="1">
    <source>
        <dbReference type="ARBA" id="ARBA00004123"/>
    </source>
</evidence>
<dbReference type="GO" id="GO:0140993">
    <property type="term" value="F:histone modifying activity"/>
    <property type="evidence" value="ECO:0007669"/>
    <property type="project" value="UniProtKB-ARBA"/>
</dbReference>
<sequence length="1274" mass="140055">MASLRAVSEDRKSDDLEIVSVGALYSGSWDKKYWSSSRGKDRFPYPVGYKAVRTQNDNTYYMEIEEGAKGPLFLIRYLDESWTGQTPDIAWGKFQKKTGFSNLKVWHGKRFTCKMNGMEFFGFKNPLVQRLLRELVTNSHGMVESNSSNRVSQIRVNDERPIIPENPDLLCYLDMPVARKKRSRKAEILHPYSVVKEDHKKPRSQYSISGGEILNVAPVSICSAKGVEIVGLQGELQEQLHSCHATDENLSLPLENPPEVNVAVTIPKTNQLSDSCKTKPLSNISEQPHGLQEKENKPNDDTFLNENQDMTGSNLCAPDTLEFVQEDPISSVPVTDDNTSCEQREELTLADMVANEGHSAEPDTDDLANQEIAKSMISFLLPRAIPLLKKKSVKKPAQNDKSETMSTRLNRSDNCKTSQIDDASGAAVSLWRRTSSGHDDNRRVVPLDYVQDVTSVPIAPDSFDESHLDVVESEHIISSSKEAYPADLPKNPIDEEDVVIVNASPLVSALDTVEIIKRSSHDVPIAPDSFDESHLDVLGSGHIISPSKEAYPADLPDKPIAKEQVVIENASLSVPALDTVEIIKPSAHDVSTILEENNLDGCVKKSMLIPQSTSPTNRIITKESEELCAKGDLVQTEHHLENKEAKSTSCSTEGNGLVVGTTPTGVSSVRKETHKVYSRKRVSTNQLRGNKNSSYENKNSCRKAGDGDSVSKMSPIKTKRILEPQPTLSTNSVSDRTNPQGDGSSHVTEHYQGPEPMKVNNNQFTSVFCNEVCVVPQDISPAQGFGNASTSPPSFPASKVENVQGHIGEALGIQVSEPPSTESQLKENSSEKRISSVPEIAPSSSLKLNKDVKSNNEMEKTVEQLGCYFHPMPVSSVSLQSVGNEIYICVLSFATEDRVRTLFMYKISTKAPTKGFPSVVGHTPVILPIMDDKSGGNKTLERSYFHVTPDGEHLIFTGNIKTAYCRKKEIDCSCLTCTSASFEENAVRIVEMKTGYVSLVTKLQAVDSVQCVVVCDPKYLVAVVKGGNLIVWAMNSNWRGPTEEFVILANPCISSCIVELKKIPKCPHLIIGHNGIGEFTVWDISTRSQVSRFVSPSNRIFEFIPTSLFAWHPLHSHSTMEDHIDMILAATKLWFSKGINNKTLVPAEVKDTAIWILISTEPDPDVNFVSVERPGRCWRLALLVRNQVILGSLLDPRADVAGTVSGQGVTGTVDGLVYLWDMSTGLKLGALHDFKGQGVSCISSDDSGNICVASKDGQFLVYCHPSKETQSQGV</sequence>
<evidence type="ECO:0000313" key="4">
    <source>
        <dbReference type="Proteomes" id="UP000504610"/>
    </source>
</evidence>
<dbReference type="Gene3D" id="2.130.10.10">
    <property type="entry name" value="YVTN repeat-like/Quinoprotein amine dehydrogenase"/>
    <property type="match status" value="1"/>
</dbReference>
<dbReference type="GO" id="GO:0005634">
    <property type="term" value="C:nucleus"/>
    <property type="evidence" value="ECO:0007669"/>
    <property type="project" value="UniProtKB-SubCell"/>
</dbReference>
<dbReference type="GeneID" id="108833771"/>
<keyword evidence="2" id="KW-0539">Nucleus</keyword>
<feature type="compositionally biased region" description="Basic and acidic residues" evidence="3">
    <location>
        <begin position="824"/>
        <end position="834"/>
    </location>
</feature>
<dbReference type="Pfam" id="PF05965">
    <property type="entry name" value="FYRC"/>
    <property type="match status" value="1"/>
</dbReference>
<dbReference type="PANTHER" id="PTHR22715:SF1">
    <property type="entry name" value="DNA BINDING PROTEIN"/>
    <property type="match status" value="1"/>
</dbReference>
<name>A0A9W3DSM0_RAPSA</name>
<evidence type="ECO:0000313" key="5">
    <source>
        <dbReference type="RefSeq" id="XP_056866777.1"/>
    </source>
</evidence>
<evidence type="ECO:0000256" key="2">
    <source>
        <dbReference type="ARBA" id="ARBA00023242"/>
    </source>
</evidence>
<dbReference type="RefSeq" id="XP_056866777.1">
    <property type="nucleotide sequence ID" value="XM_057010797.1"/>
</dbReference>
<dbReference type="GO" id="GO:0048731">
    <property type="term" value="P:system development"/>
    <property type="evidence" value="ECO:0007669"/>
    <property type="project" value="UniProtKB-ARBA"/>
</dbReference>
<feature type="compositionally biased region" description="Basic and acidic residues" evidence="3">
    <location>
        <begin position="291"/>
        <end position="300"/>
    </location>
</feature>
<dbReference type="InterPro" id="IPR015943">
    <property type="entry name" value="WD40/YVTN_repeat-like_dom_sf"/>
</dbReference>
<dbReference type="PROSITE" id="PS51543">
    <property type="entry name" value="FYRC"/>
    <property type="match status" value="1"/>
</dbReference>
<feature type="region of interest" description="Disordered" evidence="3">
    <location>
        <begin position="391"/>
        <end position="418"/>
    </location>
</feature>
<dbReference type="SUPFAM" id="SSF50978">
    <property type="entry name" value="WD40 repeat-like"/>
    <property type="match status" value="1"/>
</dbReference>
<feature type="region of interest" description="Disordered" evidence="3">
    <location>
        <begin position="816"/>
        <end position="840"/>
    </location>
</feature>
<dbReference type="GO" id="GO:0051726">
    <property type="term" value="P:regulation of cell cycle"/>
    <property type="evidence" value="ECO:0007669"/>
    <property type="project" value="TreeGrafter"/>
</dbReference>
<protein>
    <submittedName>
        <fullName evidence="5">Uncharacterized protein LOC108833771</fullName>
    </submittedName>
</protein>
<dbReference type="GO" id="GO:0006355">
    <property type="term" value="P:regulation of DNA-templated transcription"/>
    <property type="evidence" value="ECO:0007669"/>
    <property type="project" value="UniProtKB-ARBA"/>
</dbReference>
<dbReference type="OrthoDB" id="1928087at2759"/>
<reference evidence="4" key="1">
    <citation type="journal article" date="2019" name="Database">
        <title>The radish genome database (RadishGD): an integrated information resource for radish genomics.</title>
        <authorList>
            <person name="Yu H.J."/>
            <person name="Baek S."/>
            <person name="Lee Y.J."/>
            <person name="Cho A."/>
            <person name="Mun J.H."/>
        </authorList>
    </citation>
    <scope>NUCLEOTIDE SEQUENCE [LARGE SCALE GENOMIC DNA]</scope>
    <source>
        <strain evidence="4">cv. WK10039</strain>
    </source>
</reference>
<dbReference type="InterPro" id="IPR036322">
    <property type="entry name" value="WD40_repeat_dom_sf"/>
</dbReference>
<feature type="compositionally biased region" description="Polar residues" evidence="3">
    <location>
        <begin position="683"/>
        <end position="698"/>
    </location>
</feature>
<dbReference type="AlphaFoldDB" id="A0A9W3DSM0"/>
<dbReference type="PANTHER" id="PTHR22715">
    <property type="entry name" value="TRANSFORMING GROWTH FACTOR BETA REGULATED GENE 1"/>
    <property type="match status" value="1"/>
</dbReference>
<accession>A0A9W3DSM0</accession>
<dbReference type="Proteomes" id="UP000504610">
    <property type="component" value="Chromosome 1"/>
</dbReference>
<dbReference type="InterPro" id="IPR040092">
    <property type="entry name" value="TBRG1"/>
</dbReference>
<reference evidence="5" key="2">
    <citation type="submission" date="2025-08" db="UniProtKB">
        <authorList>
            <consortium name="RefSeq"/>
        </authorList>
    </citation>
    <scope>IDENTIFICATION</scope>
    <source>
        <tissue evidence="5">Leaf</tissue>
    </source>
</reference>
<keyword evidence="4" id="KW-1185">Reference proteome</keyword>
<evidence type="ECO:0000256" key="3">
    <source>
        <dbReference type="SAM" id="MobiDB-lite"/>
    </source>
</evidence>
<gene>
    <name evidence="5" type="primary">LOC108833771</name>
</gene>
<comment type="subcellular location">
    <subcellularLocation>
        <location evidence="1">Nucleus</location>
    </subcellularLocation>
</comment>
<proteinExistence type="predicted"/>
<feature type="compositionally biased region" description="Polar residues" evidence="3">
    <location>
        <begin position="726"/>
        <end position="746"/>
    </location>
</feature>
<organism evidence="4 5">
    <name type="scientific">Raphanus sativus</name>
    <name type="common">Radish</name>
    <name type="synonym">Raphanus raphanistrum var. sativus</name>
    <dbReference type="NCBI Taxonomy" id="3726"/>
    <lineage>
        <taxon>Eukaryota</taxon>
        <taxon>Viridiplantae</taxon>
        <taxon>Streptophyta</taxon>
        <taxon>Embryophyta</taxon>
        <taxon>Tracheophyta</taxon>
        <taxon>Spermatophyta</taxon>
        <taxon>Magnoliopsida</taxon>
        <taxon>eudicotyledons</taxon>
        <taxon>Gunneridae</taxon>
        <taxon>Pentapetalae</taxon>
        <taxon>rosids</taxon>
        <taxon>malvids</taxon>
        <taxon>Brassicales</taxon>
        <taxon>Brassicaceae</taxon>
        <taxon>Brassiceae</taxon>
        <taxon>Raphanus</taxon>
    </lineage>
</organism>